<protein>
    <submittedName>
        <fullName evidence="1">Uncharacterized protein</fullName>
    </submittedName>
</protein>
<dbReference type="GeneID" id="24128875"/>
<proteinExistence type="predicted"/>
<dbReference type="KEGG" id="spar:SPRG_06529"/>
<reference evidence="1 2" key="1">
    <citation type="journal article" date="2013" name="PLoS Genet.">
        <title>Distinctive expansion of potential virulence genes in the genome of the oomycete fish pathogen Saprolegnia parasitica.</title>
        <authorList>
            <person name="Jiang R.H."/>
            <person name="de Bruijn I."/>
            <person name="Haas B.J."/>
            <person name="Belmonte R."/>
            <person name="Lobach L."/>
            <person name="Christie J."/>
            <person name="van den Ackerveken G."/>
            <person name="Bottin A."/>
            <person name="Bulone V."/>
            <person name="Diaz-Moreno S.M."/>
            <person name="Dumas B."/>
            <person name="Fan L."/>
            <person name="Gaulin E."/>
            <person name="Govers F."/>
            <person name="Grenville-Briggs L.J."/>
            <person name="Horner N.R."/>
            <person name="Levin J.Z."/>
            <person name="Mammella M."/>
            <person name="Meijer H.J."/>
            <person name="Morris P."/>
            <person name="Nusbaum C."/>
            <person name="Oome S."/>
            <person name="Phillips A.J."/>
            <person name="van Rooyen D."/>
            <person name="Rzeszutek E."/>
            <person name="Saraiva M."/>
            <person name="Secombes C.J."/>
            <person name="Seidl M.F."/>
            <person name="Snel B."/>
            <person name="Stassen J.H."/>
            <person name="Sykes S."/>
            <person name="Tripathy S."/>
            <person name="van den Berg H."/>
            <person name="Vega-Arreguin J.C."/>
            <person name="Wawra S."/>
            <person name="Young S.K."/>
            <person name="Zeng Q."/>
            <person name="Dieguez-Uribeondo J."/>
            <person name="Russ C."/>
            <person name="Tyler B.M."/>
            <person name="van West P."/>
        </authorList>
    </citation>
    <scope>NUCLEOTIDE SEQUENCE [LARGE SCALE GENOMIC DNA]</scope>
    <source>
        <strain evidence="1 2">CBS 223.65</strain>
    </source>
</reference>
<dbReference type="OMA" id="MYGHERP"/>
<dbReference type="OrthoDB" id="10374433at2759"/>
<gene>
    <name evidence="1" type="ORF">SPRG_06529</name>
</gene>
<dbReference type="VEuPathDB" id="FungiDB:SPRG_06529"/>
<evidence type="ECO:0000313" key="2">
    <source>
        <dbReference type="Proteomes" id="UP000030745"/>
    </source>
</evidence>
<sequence length="759" mass="82634">MTEEWGDWPIDDENSQLMDLHPFWAQERQHQRCQAAYRQVIDAAFCTSGRCPRPDLRIANALLPQLLTPTDVAGLVQEYPAGCVPRSLCALDAAWSSRLHTLVQTFLGRGGLCALQLRCVWLGGATLLPATGFATVYVLLTPERDVWELRYNTVHTTLEMASTRTDVVPWLSMYGHERPIFADDAARVLLVFDVTACGTIPSLPATLRAAIKKFKPGVTLDDPTSLSRTDRDVFAALTKATGLEILLARFAPSTDRTQLVVKAVVPLPTSNRHWFGARPESNLQTVHALIYPRSMALRLLGFETTMNLLCRGKPFLNPLLSCCSGIDDVLSKTMMALFAPDAAHDSRGNVAARQVHFCDVLRTQAAALGFNGLCKHKPFNTEVASAVAAVVAQYGWSPLEPAILAMVRRTGSLHRACFLPTLELLLALYGVTHSSAPVLQPARFDNPIEAVMQGLWSLRGDSSELLDHVQVLTAVLRLEAFFARPSVAPRVAGCLAALVPAKVEQHIWTFVRRPTTLLLVVQTSRIYSSVDVLAPALAPLEEHPPMTRQLLQAAIDALETDATTPIVENLVTFLKLLAQYALLPTLLTQTWHHLGLGAIPAICVVATTTATADTALLSKAMHAIYVDSLSGRCDALQHHYEVKGASSKRRRDDGDMPQHLLLDVASFFSAHDPGALGTFTQWLATADGRTLELLAAVTAALNELGHCDAAALLASAALELCDCGSCGGPSCASASMLERAKRRRKHQRTPRATSLEAYR</sequence>
<organism evidence="1 2">
    <name type="scientific">Saprolegnia parasitica (strain CBS 223.65)</name>
    <dbReference type="NCBI Taxonomy" id="695850"/>
    <lineage>
        <taxon>Eukaryota</taxon>
        <taxon>Sar</taxon>
        <taxon>Stramenopiles</taxon>
        <taxon>Oomycota</taxon>
        <taxon>Saprolegniomycetes</taxon>
        <taxon>Saprolegniales</taxon>
        <taxon>Saprolegniaceae</taxon>
        <taxon>Saprolegnia</taxon>
    </lineage>
</organism>
<dbReference type="RefSeq" id="XP_012200734.1">
    <property type="nucleotide sequence ID" value="XM_012345344.1"/>
</dbReference>
<keyword evidence="2" id="KW-1185">Reference proteome</keyword>
<name>A0A067CHQ0_SAPPC</name>
<dbReference type="EMBL" id="KK583210">
    <property type="protein sequence ID" value="KDO28675.1"/>
    <property type="molecule type" value="Genomic_DNA"/>
</dbReference>
<dbReference type="AlphaFoldDB" id="A0A067CHQ0"/>
<evidence type="ECO:0000313" key="1">
    <source>
        <dbReference type="EMBL" id="KDO28675.1"/>
    </source>
</evidence>
<dbReference type="Proteomes" id="UP000030745">
    <property type="component" value="Unassembled WGS sequence"/>
</dbReference>
<accession>A0A067CHQ0</accession>